<dbReference type="OrthoDB" id="110640at2"/>
<reference evidence="3 4" key="1">
    <citation type="submission" date="2019-03" db="EMBL/GenBank/DDBJ databases">
        <title>Paraburkholderia sp. 7MH5, isolated from subtropical forest soil.</title>
        <authorList>
            <person name="Gao Z.-H."/>
            <person name="Qiu L.-H."/>
        </authorList>
    </citation>
    <scope>NUCLEOTIDE SEQUENCE [LARGE SCALE GENOMIC DNA]</scope>
    <source>
        <strain evidence="3 4">7MH5</strain>
    </source>
</reference>
<dbReference type="Gene3D" id="1.10.10.10">
    <property type="entry name" value="Winged helix-like DNA-binding domain superfamily/Winged helix DNA-binding domain"/>
    <property type="match status" value="1"/>
</dbReference>
<dbReference type="InterPro" id="IPR018541">
    <property type="entry name" value="Ftsk_gamma"/>
</dbReference>
<dbReference type="Pfam" id="PF05272">
    <property type="entry name" value="VapE-like_dom"/>
    <property type="match status" value="1"/>
</dbReference>
<dbReference type="Pfam" id="PF09397">
    <property type="entry name" value="FtsK_gamma"/>
    <property type="match status" value="1"/>
</dbReference>
<dbReference type="InterPro" id="IPR036390">
    <property type="entry name" value="WH_DNA-bd_sf"/>
</dbReference>
<dbReference type="InterPro" id="IPR036388">
    <property type="entry name" value="WH-like_DNA-bd_sf"/>
</dbReference>
<dbReference type="KEGG" id="ppai:E1956_14025"/>
<dbReference type="SUPFAM" id="SSF46785">
    <property type="entry name" value="Winged helix' DNA-binding domain"/>
    <property type="match status" value="1"/>
</dbReference>
<feature type="compositionally biased region" description="Acidic residues" evidence="1">
    <location>
        <begin position="474"/>
        <end position="485"/>
    </location>
</feature>
<proteinExistence type="predicted"/>
<dbReference type="PANTHER" id="PTHR34985">
    <property type="entry name" value="SLR0554 PROTEIN"/>
    <property type="match status" value="1"/>
</dbReference>
<dbReference type="AlphaFoldDB" id="A0A4P7CVR2"/>
<gene>
    <name evidence="3" type="ORF">E1956_14025</name>
</gene>
<organism evidence="3 4">
    <name type="scientific">Paraburkholderia pallida</name>
    <dbReference type="NCBI Taxonomy" id="2547399"/>
    <lineage>
        <taxon>Bacteria</taxon>
        <taxon>Pseudomonadati</taxon>
        <taxon>Pseudomonadota</taxon>
        <taxon>Betaproteobacteria</taxon>
        <taxon>Burkholderiales</taxon>
        <taxon>Burkholderiaceae</taxon>
        <taxon>Paraburkholderia</taxon>
    </lineage>
</organism>
<evidence type="ECO:0000259" key="2">
    <source>
        <dbReference type="SMART" id="SM00843"/>
    </source>
</evidence>
<accession>A0A4P7CVR2</accession>
<evidence type="ECO:0000256" key="1">
    <source>
        <dbReference type="SAM" id="MobiDB-lite"/>
    </source>
</evidence>
<dbReference type="EMBL" id="CP038148">
    <property type="protein sequence ID" value="QBQ98181.1"/>
    <property type="molecule type" value="Genomic_DNA"/>
</dbReference>
<name>A0A4P7CVR2_9BURK</name>
<feature type="region of interest" description="Disordered" evidence="1">
    <location>
        <begin position="80"/>
        <end position="105"/>
    </location>
</feature>
<feature type="domain" description="FtsK gamma" evidence="2">
    <location>
        <begin position="401"/>
        <end position="466"/>
    </location>
</feature>
<feature type="region of interest" description="Disordered" evidence="1">
    <location>
        <begin position="468"/>
        <end position="487"/>
    </location>
</feature>
<dbReference type="PANTHER" id="PTHR34985:SF1">
    <property type="entry name" value="SLR0554 PROTEIN"/>
    <property type="match status" value="1"/>
</dbReference>
<evidence type="ECO:0000313" key="3">
    <source>
        <dbReference type="EMBL" id="QBQ98181.1"/>
    </source>
</evidence>
<evidence type="ECO:0000313" key="4">
    <source>
        <dbReference type="Proteomes" id="UP000295727"/>
    </source>
</evidence>
<dbReference type="Proteomes" id="UP000295727">
    <property type="component" value="Chromosome 1"/>
</dbReference>
<feature type="compositionally biased region" description="Basic and acidic residues" evidence="1">
    <location>
        <begin position="87"/>
        <end position="105"/>
    </location>
</feature>
<dbReference type="SMART" id="SM00843">
    <property type="entry name" value="Ftsk_gamma"/>
    <property type="match status" value="1"/>
</dbReference>
<keyword evidence="4" id="KW-1185">Reference proteome</keyword>
<sequence length="918" mass="101868">MATLDQIANQLMAAGHPKLPEGHPRISDNGRPHRYGPGKKYWYSIHEVVQVGVVIGYTGAFGYWSGDDNGAQTFQWEGAAASPESLAESRQHQKRAEEAAAAKAREKAKLAANRAQDQWCAASESGASAYLDRKQITPEGVRFAADGTLYVPMYVYSADGARLAGLQKISPTGSKLFNKGMEKAGTALQLGNIEAGDKVAMIAEGYATARSIRMAIEDRIPVVVCFDAGGILAAAQSLRAACPDIHVLICADDDWVIERRMRDHLRDEYGFEGEIYVDAAEATQITHAKLQYAVRAAGKRDEHGVPYIELLIERDGVAPRVRRFENTGVKRARAAAAAVGNASVTIPMFSGRGERKLTDFNDLHVEEGLHVVKAQIECALIAALAPANYAIPSFPHLHAVERGQDPLYEQAAAHVRKRKRVSISALQRELKIGYNRAAHLLDDLEKAGMVSAPSANGVRALVGKAAATPSSADAGEETPEWDGVEGENSHFTWQQRLRRAEKSNALLPCLDNVFAILTHDKRWQGVLAFEKFALRIMKLKAPPFEGGEKGEWGDRDDARCALWLGQNYSFSPRPDVIADAVFLAAERNSYHEVRDYLAGLQWDRTPRLRGWLSTWLGVQDSEYVRHVSYKWLLGAVGRVMRPGCKMDNVLIFEGKQDAGKSAAFRTLFGSGWFTDANIVIGDKDSFAVMAGKWVIELAELDALSKADSSNAKRFFTTAVDTYRPPYARRAIDVPRQSVFGGTVNFDTYLKDESGNRRYWPVRTADVLDLKGLALNRDQIWAEAYSEYCEWERANAEADGILPAPWQVLPEEKHLFSAEQDARYEGDIYETMIARYCEHMQRVTMEDILNSCLKLEISKWTPAEQRRIGKAMKSLGWVRKRESKGTREWYYEPPAQEPVAVIAADGALAEVTEDDDVPL</sequence>
<dbReference type="InterPro" id="IPR007936">
    <property type="entry name" value="VapE-like_dom"/>
</dbReference>
<dbReference type="RefSeq" id="WP_134749763.1">
    <property type="nucleotide sequence ID" value="NZ_CP038148.1"/>
</dbReference>
<protein>
    <submittedName>
        <fullName evidence="3">Virulence protein E</fullName>
    </submittedName>
</protein>